<dbReference type="EMBL" id="JAVHJL010000001">
    <property type="protein sequence ID" value="KAK6512415.1"/>
    <property type="molecule type" value="Genomic_DNA"/>
</dbReference>
<gene>
    <name evidence="1" type="ORF">TWF481_001301</name>
</gene>
<keyword evidence="2" id="KW-1185">Reference proteome</keyword>
<dbReference type="InterPro" id="IPR021476">
    <property type="entry name" value="Egh16-like"/>
</dbReference>
<accession>A0AAV9WQ47</accession>
<comment type="caution">
    <text evidence="1">The sequence shown here is derived from an EMBL/GenBank/DDBJ whole genome shotgun (WGS) entry which is preliminary data.</text>
</comment>
<evidence type="ECO:0000313" key="1">
    <source>
        <dbReference type="EMBL" id="KAK6512415.1"/>
    </source>
</evidence>
<reference evidence="1 2" key="1">
    <citation type="submission" date="2023-08" db="EMBL/GenBank/DDBJ databases">
        <authorList>
            <person name="Palmer J.M."/>
        </authorList>
    </citation>
    <scope>NUCLEOTIDE SEQUENCE [LARGE SCALE GENOMIC DNA]</scope>
    <source>
        <strain evidence="1 2">TWF481</strain>
    </source>
</reference>
<dbReference type="PANTHER" id="PTHR34618:SF1">
    <property type="entry name" value="SECRETED PROTEIN"/>
    <property type="match status" value="1"/>
</dbReference>
<dbReference type="PANTHER" id="PTHR34618">
    <property type="entry name" value="SURFACE PROTEIN MAS1, PUTATIVE-RELATED"/>
    <property type="match status" value="1"/>
</dbReference>
<evidence type="ECO:0000313" key="2">
    <source>
        <dbReference type="Proteomes" id="UP001370758"/>
    </source>
</evidence>
<dbReference type="Pfam" id="PF11327">
    <property type="entry name" value="Egh16-like"/>
    <property type="match status" value="1"/>
</dbReference>
<organism evidence="1 2">
    <name type="scientific">Arthrobotrys musiformis</name>
    <dbReference type="NCBI Taxonomy" id="47236"/>
    <lineage>
        <taxon>Eukaryota</taxon>
        <taxon>Fungi</taxon>
        <taxon>Dikarya</taxon>
        <taxon>Ascomycota</taxon>
        <taxon>Pezizomycotina</taxon>
        <taxon>Orbiliomycetes</taxon>
        <taxon>Orbiliales</taxon>
        <taxon>Orbiliaceae</taxon>
        <taxon>Arthrobotrys</taxon>
    </lineage>
</organism>
<proteinExistence type="predicted"/>
<sequence length="153" mass="17041">MWITMFQQTTDGAGPYYCMLDQTGTAEKWTNLTVPVVSPGIQGASPCNNQNWEWPLEMPKNLKCTGEYGQLKKICMLKCFNDAPNGPFGGCVAFQQVESGPDMAKKPKSFETKPKCKGFQYRLPISDAQIRFLAGDDAIGPVAKQHIRDMLKQ</sequence>
<name>A0AAV9WQ47_9PEZI</name>
<dbReference type="AlphaFoldDB" id="A0AAV9WQ47"/>
<dbReference type="Proteomes" id="UP001370758">
    <property type="component" value="Unassembled WGS sequence"/>
</dbReference>
<protein>
    <submittedName>
        <fullName evidence="1">Uncharacterized protein</fullName>
    </submittedName>
</protein>